<dbReference type="EMBL" id="GBXM01046091">
    <property type="protein sequence ID" value="JAH62486.1"/>
    <property type="molecule type" value="Transcribed_RNA"/>
</dbReference>
<name>A0A0E9U9H1_ANGAN</name>
<organism evidence="1">
    <name type="scientific">Anguilla anguilla</name>
    <name type="common">European freshwater eel</name>
    <name type="synonym">Muraena anguilla</name>
    <dbReference type="NCBI Taxonomy" id="7936"/>
    <lineage>
        <taxon>Eukaryota</taxon>
        <taxon>Metazoa</taxon>
        <taxon>Chordata</taxon>
        <taxon>Craniata</taxon>
        <taxon>Vertebrata</taxon>
        <taxon>Euteleostomi</taxon>
        <taxon>Actinopterygii</taxon>
        <taxon>Neopterygii</taxon>
        <taxon>Teleostei</taxon>
        <taxon>Anguilliformes</taxon>
        <taxon>Anguillidae</taxon>
        <taxon>Anguilla</taxon>
    </lineage>
</organism>
<proteinExistence type="predicted"/>
<reference evidence="1" key="2">
    <citation type="journal article" date="2015" name="Fish Shellfish Immunol.">
        <title>Early steps in the European eel (Anguilla anguilla)-Vibrio vulnificus interaction in the gills: Role of the RtxA13 toxin.</title>
        <authorList>
            <person name="Callol A."/>
            <person name="Pajuelo D."/>
            <person name="Ebbesson L."/>
            <person name="Teles M."/>
            <person name="MacKenzie S."/>
            <person name="Amaro C."/>
        </authorList>
    </citation>
    <scope>NUCLEOTIDE SEQUENCE</scope>
</reference>
<evidence type="ECO:0000313" key="1">
    <source>
        <dbReference type="EMBL" id="JAH62486.1"/>
    </source>
</evidence>
<dbReference type="AlphaFoldDB" id="A0A0E9U9H1"/>
<protein>
    <submittedName>
        <fullName evidence="1">Uncharacterized protein</fullName>
    </submittedName>
</protein>
<accession>A0A0E9U9H1</accession>
<reference evidence="1" key="1">
    <citation type="submission" date="2014-11" db="EMBL/GenBank/DDBJ databases">
        <authorList>
            <person name="Amaro Gonzalez C."/>
        </authorList>
    </citation>
    <scope>NUCLEOTIDE SEQUENCE</scope>
</reference>
<sequence length="28" mass="3120">MGLSFSEACTPMSDVMWLEWVKKSSATP</sequence>